<keyword evidence="1" id="KW-0645">Protease</keyword>
<dbReference type="Pfam" id="PF13583">
    <property type="entry name" value="Reprolysin_4"/>
    <property type="match status" value="1"/>
</dbReference>
<feature type="domain" description="P/Homo B" evidence="4">
    <location>
        <begin position="835"/>
        <end position="986"/>
    </location>
</feature>
<evidence type="ECO:0000256" key="1">
    <source>
        <dbReference type="ARBA" id="ARBA00022670"/>
    </source>
</evidence>
<dbReference type="GO" id="GO:0006508">
    <property type="term" value="P:proteolysis"/>
    <property type="evidence" value="ECO:0007669"/>
    <property type="project" value="UniProtKB-KW"/>
</dbReference>
<name>A0A1M4T007_9FLAO</name>
<keyword evidence="6" id="KW-1185">Reference proteome</keyword>
<reference evidence="6" key="1">
    <citation type="submission" date="2016-11" db="EMBL/GenBank/DDBJ databases">
        <authorList>
            <person name="Varghese N."/>
            <person name="Submissions S."/>
        </authorList>
    </citation>
    <scope>NUCLEOTIDE SEQUENCE [LARGE SCALE GENOMIC DNA]</scope>
    <source>
        <strain evidence="6">DSM 17539</strain>
    </source>
</reference>
<accession>A0A1M4T007</accession>
<keyword evidence="2" id="KW-0732">Signal</keyword>
<dbReference type="InterPro" id="IPR026444">
    <property type="entry name" value="Secre_tail"/>
</dbReference>
<dbReference type="Pfam" id="PF01483">
    <property type="entry name" value="P_proprotein"/>
    <property type="match status" value="1"/>
</dbReference>
<dbReference type="Pfam" id="PF18962">
    <property type="entry name" value="Por_Secre_tail"/>
    <property type="match status" value="1"/>
</dbReference>
<dbReference type="InterPro" id="IPR036116">
    <property type="entry name" value="FN3_sf"/>
</dbReference>
<dbReference type="InterPro" id="IPR013783">
    <property type="entry name" value="Ig-like_fold"/>
</dbReference>
<sequence>MVVKLRLVFSISIFFLCYCGFGQTKYWDKTDSGSRQLQRQTAKLEIRNGVTFSLKKDIFNNELKAAQRNKASKIVSFPDENGDLIPFVVQEASVLSPELSKKYPQIKSYVGRGLNNVKDRVRFSVSQNGVQSMIVYGESKNATYMQKVSDSENEYIVYNRKDAYMMNTNFICETTSLIEKDKGPTALKLVDGQVLRKFRVAISATGEYTEFHGGTVPDALAAINATITRVNEIFETDLGISLEIVANTDEVIYTDKDTDPYGTNLNSEVQNTLTTVIGAENYDVGHLFQKDQNGGNAGFIASVCIDSRKGSAYSSALIPQGDIFDLDFVAHEMGHQFGANHTWSFESEGTLVQAEPGSGSTIMGYAGISGNNNVALNGDDYFHYYSIFQISEYIKTTSCAQEISLLNTPPEIVPTGNFTIPKSTAFRLRGNATDADIDDILTYNWEQINDGIVTHNTFGPTNLSGANFRSLKPTVTPTRYFPRLSSIVSGNLTQTNPNVNTTWETVSSVERELDFALTVRDNSLGGGQVASDLVKVMVIDNAGPFVITSQAINEIYTAGTRQEVTWDVAKTNQGPVNAQKVDIYFSANGGASFPIKLADSVPNDGQQDILIPGFATPTGRIMVSAHDNIFLAVNAADFTITSSDIVLNFAQLQHEVCQGNDLIVPFNYQTYNGFSGEATFSATGMPPGLTVDFSPTSTMVNDTLVNITFSNTDLVTPGNYPISIVATSENVTKEVVIDVKILETTFADVVLQLPTNGSTSARIASQLEWESNSSYTSYDVEIADDAAFTNIIDSATVIFNYYLATDLAEETTYYWHVKPKNSCGEGTFGPAFSFTTLELNCALESAKDLPITISTTGAPTITSTITLLNDLPVADINVNLDLTHSFLADLEVTLISPAGTRVILVSNSCGGNQDILATFDDSAEAFICGTTPAIQGTVRPLGSLAAFNGESTYGDWILEVKDIAASDGGSLNAFSMDICVEGTFRADEDKDGVFDDGDDLCLNTPMGATVDLNGCAVYILPADNFEVEINSESCSNQNNGSIRIVADINMDYDLTLIGNGINESNNFTNFFFKEGLAAGTYEICIIGTEDDKAYEPYCFQAIITEPPPLTVTSKLTASGSQAILNLEGSDWYNVELNGIVTQTKSSSITLELKQGINQIKVTTNLQCQGIYEDQLFLMDEPLVFPNPFEEEVNIFLNNGPETVNAQIFNYAGQLIRKKDYTLDSNEININFTGLPSGIYILKLKGEGVNSNVKLVKK</sequence>
<evidence type="ECO:0000313" key="6">
    <source>
        <dbReference type="Proteomes" id="UP000184406"/>
    </source>
</evidence>
<dbReference type="AlphaFoldDB" id="A0A1M4T007"/>
<dbReference type="Proteomes" id="UP000184406">
    <property type="component" value="Unassembled WGS sequence"/>
</dbReference>
<dbReference type="SUPFAM" id="SSF49265">
    <property type="entry name" value="Fibronectin type III"/>
    <property type="match status" value="1"/>
</dbReference>
<dbReference type="GO" id="GO:0008237">
    <property type="term" value="F:metallopeptidase activity"/>
    <property type="evidence" value="ECO:0007669"/>
    <property type="project" value="InterPro"/>
</dbReference>
<dbReference type="InterPro" id="IPR008979">
    <property type="entry name" value="Galactose-bd-like_sf"/>
</dbReference>
<evidence type="ECO:0000256" key="2">
    <source>
        <dbReference type="ARBA" id="ARBA00022729"/>
    </source>
</evidence>
<organism evidence="5 6">
    <name type="scientific">Arenibacter palladensis</name>
    <dbReference type="NCBI Taxonomy" id="237373"/>
    <lineage>
        <taxon>Bacteria</taxon>
        <taxon>Pseudomonadati</taxon>
        <taxon>Bacteroidota</taxon>
        <taxon>Flavobacteriia</taxon>
        <taxon>Flavobacteriales</taxon>
        <taxon>Flavobacteriaceae</taxon>
        <taxon>Arenibacter</taxon>
    </lineage>
</organism>
<dbReference type="InterPro" id="IPR024079">
    <property type="entry name" value="MetalloPept_cat_dom_sf"/>
</dbReference>
<evidence type="ECO:0000259" key="4">
    <source>
        <dbReference type="PROSITE" id="PS51829"/>
    </source>
</evidence>
<dbReference type="SUPFAM" id="SSF55486">
    <property type="entry name" value="Metalloproteases ('zincins'), catalytic domain"/>
    <property type="match status" value="1"/>
</dbReference>
<dbReference type="EMBL" id="FQUX01000001">
    <property type="protein sequence ID" value="SHE37781.1"/>
    <property type="molecule type" value="Genomic_DNA"/>
</dbReference>
<evidence type="ECO:0000313" key="5">
    <source>
        <dbReference type="EMBL" id="SHE37781.1"/>
    </source>
</evidence>
<dbReference type="Gene3D" id="2.60.40.10">
    <property type="entry name" value="Immunoglobulins"/>
    <property type="match status" value="1"/>
</dbReference>
<keyword evidence="3" id="KW-0378">Hydrolase</keyword>
<protein>
    <submittedName>
        <fullName evidence="5">Por secretion system C-terminal sorting domain-containing protein</fullName>
    </submittedName>
</protein>
<dbReference type="Gene3D" id="2.60.120.260">
    <property type="entry name" value="Galactose-binding domain-like"/>
    <property type="match status" value="1"/>
</dbReference>
<proteinExistence type="predicted"/>
<dbReference type="Gene3D" id="3.40.390.10">
    <property type="entry name" value="Collagenase (Catalytic Domain)"/>
    <property type="match status" value="1"/>
</dbReference>
<dbReference type="RefSeq" id="WP_072859798.1">
    <property type="nucleotide sequence ID" value="NZ_FQUX01000001.1"/>
</dbReference>
<dbReference type="SUPFAM" id="SSF49785">
    <property type="entry name" value="Galactose-binding domain-like"/>
    <property type="match status" value="1"/>
</dbReference>
<dbReference type="GO" id="GO:0004252">
    <property type="term" value="F:serine-type endopeptidase activity"/>
    <property type="evidence" value="ECO:0007669"/>
    <property type="project" value="InterPro"/>
</dbReference>
<dbReference type="NCBIfam" id="TIGR04183">
    <property type="entry name" value="Por_Secre_tail"/>
    <property type="match status" value="1"/>
</dbReference>
<dbReference type="InterPro" id="IPR002884">
    <property type="entry name" value="P_dom"/>
</dbReference>
<gene>
    <name evidence="5" type="ORF">SAMN03080594_10192</name>
</gene>
<evidence type="ECO:0000256" key="3">
    <source>
        <dbReference type="ARBA" id="ARBA00022801"/>
    </source>
</evidence>
<dbReference type="PROSITE" id="PS51829">
    <property type="entry name" value="P_HOMO_B"/>
    <property type="match status" value="1"/>
</dbReference>
<dbReference type="OrthoDB" id="9792152at2"/>